<dbReference type="EMBL" id="JBEPMY010000017">
    <property type="protein sequence ID" value="MET3757460.1"/>
    <property type="molecule type" value="Genomic_DNA"/>
</dbReference>
<gene>
    <name evidence="1" type="ORF">ABID08_004841</name>
</gene>
<comment type="caution">
    <text evidence="1">The sequence shown here is derived from an EMBL/GenBank/DDBJ whole genome shotgun (WGS) entry which is preliminary data.</text>
</comment>
<evidence type="ECO:0000313" key="1">
    <source>
        <dbReference type="EMBL" id="MET3757460.1"/>
    </source>
</evidence>
<dbReference type="Proteomes" id="UP001549077">
    <property type="component" value="Unassembled WGS sequence"/>
</dbReference>
<reference evidence="1 2" key="1">
    <citation type="submission" date="2024-06" db="EMBL/GenBank/DDBJ databases">
        <title>Genomic Encyclopedia of Type Strains, Phase IV (KMG-IV): sequencing the most valuable type-strain genomes for metagenomic binning, comparative biology and taxonomic classification.</title>
        <authorList>
            <person name="Goeker M."/>
        </authorList>
    </citation>
    <scope>NUCLEOTIDE SEQUENCE [LARGE SCALE GENOMIC DNA]</scope>
    <source>
        <strain evidence="1 2">DSM 29288</strain>
    </source>
</reference>
<dbReference type="GeneID" id="91153230"/>
<proteinExistence type="predicted"/>
<organism evidence="1 2">
    <name type="scientific">Rhizobium binae</name>
    <dbReference type="NCBI Taxonomy" id="1138190"/>
    <lineage>
        <taxon>Bacteria</taxon>
        <taxon>Pseudomonadati</taxon>
        <taxon>Pseudomonadota</taxon>
        <taxon>Alphaproteobacteria</taxon>
        <taxon>Hyphomicrobiales</taxon>
        <taxon>Rhizobiaceae</taxon>
        <taxon>Rhizobium/Agrobacterium group</taxon>
        <taxon>Rhizobium</taxon>
    </lineage>
</organism>
<protein>
    <submittedName>
        <fullName evidence="1">Uncharacterized protein</fullName>
    </submittedName>
</protein>
<keyword evidence="2" id="KW-1185">Reference proteome</keyword>
<evidence type="ECO:0000313" key="2">
    <source>
        <dbReference type="Proteomes" id="UP001549077"/>
    </source>
</evidence>
<sequence>MSVAARTVRTVTWMNTTYTINNGRFECGGILGALKARFLPASG</sequence>
<dbReference type="RefSeq" id="WP_259664549.1">
    <property type="nucleotide sequence ID" value="NZ_CP071605.1"/>
</dbReference>
<name>A0ABV2MLY1_9HYPH</name>
<accession>A0ABV2MLY1</accession>